<proteinExistence type="predicted"/>
<keyword evidence="3" id="KW-1185">Reference proteome</keyword>
<evidence type="ECO:0000313" key="3">
    <source>
        <dbReference type="Proteomes" id="UP000267841"/>
    </source>
</evidence>
<keyword evidence="1" id="KW-0472">Membrane</keyword>
<name>A0A497XRD6_9AQUI</name>
<comment type="caution">
    <text evidence="2">The sequence shown here is derived from an EMBL/GenBank/DDBJ whole genome shotgun (WGS) entry which is preliminary data.</text>
</comment>
<keyword evidence="1" id="KW-1133">Transmembrane helix</keyword>
<accession>A0A497XRD6</accession>
<gene>
    <name evidence="2" type="ORF">BCF55_1118</name>
</gene>
<evidence type="ECO:0000256" key="1">
    <source>
        <dbReference type="SAM" id="Phobius"/>
    </source>
</evidence>
<sequence length="57" mass="6522">MSTERKTPFLQLVFDDFILLLFLGVAVYAISYLIWGLIELAWLPPIPSEIKEALLGR</sequence>
<evidence type="ECO:0000313" key="2">
    <source>
        <dbReference type="EMBL" id="RLJ70834.1"/>
    </source>
</evidence>
<dbReference type="Proteomes" id="UP000267841">
    <property type="component" value="Unassembled WGS sequence"/>
</dbReference>
<keyword evidence="1" id="KW-0812">Transmembrane</keyword>
<dbReference type="EMBL" id="RCCJ01000001">
    <property type="protein sequence ID" value="RLJ70834.1"/>
    <property type="molecule type" value="Genomic_DNA"/>
</dbReference>
<dbReference type="RefSeq" id="WP_170144757.1">
    <property type="nucleotide sequence ID" value="NZ_RCCJ01000001.1"/>
</dbReference>
<protein>
    <submittedName>
        <fullName evidence="2">Uncharacterized protein</fullName>
    </submittedName>
</protein>
<dbReference type="AlphaFoldDB" id="A0A497XRD6"/>
<organism evidence="2 3">
    <name type="scientific">Hydrogenivirga caldilitoris</name>
    <dbReference type="NCBI Taxonomy" id="246264"/>
    <lineage>
        <taxon>Bacteria</taxon>
        <taxon>Pseudomonadati</taxon>
        <taxon>Aquificota</taxon>
        <taxon>Aquificia</taxon>
        <taxon>Aquificales</taxon>
        <taxon>Aquificaceae</taxon>
        <taxon>Hydrogenivirga</taxon>
    </lineage>
</organism>
<feature type="transmembrane region" description="Helical" evidence="1">
    <location>
        <begin position="12"/>
        <end position="35"/>
    </location>
</feature>
<reference evidence="2 3" key="1">
    <citation type="submission" date="2018-10" db="EMBL/GenBank/DDBJ databases">
        <title>Genomic Encyclopedia of Archaeal and Bacterial Type Strains, Phase II (KMG-II): from individual species to whole genera.</title>
        <authorList>
            <person name="Goeker M."/>
        </authorList>
    </citation>
    <scope>NUCLEOTIDE SEQUENCE [LARGE SCALE GENOMIC DNA]</scope>
    <source>
        <strain evidence="2 3">DSM 16510</strain>
    </source>
</reference>